<proteinExistence type="predicted"/>
<protein>
    <recommendedName>
        <fullName evidence="4">Secreted protein</fullName>
    </recommendedName>
</protein>
<dbReference type="EMBL" id="OZ035844">
    <property type="protein sequence ID" value="CAL1598311.1"/>
    <property type="molecule type" value="Genomic_DNA"/>
</dbReference>
<evidence type="ECO:0000256" key="1">
    <source>
        <dbReference type="SAM" id="SignalP"/>
    </source>
</evidence>
<accession>A0AAV2LA30</accession>
<reference evidence="2 3" key="1">
    <citation type="submission" date="2024-04" db="EMBL/GenBank/DDBJ databases">
        <authorList>
            <person name="Waldvogel A.-M."/>
            <person name="Schoenle A."/>
        </authorList>
    </citation>
    <scope>NUCLEOTIDE SEQUENCE [LARGE SCALE GENOMIC DNA]</scope>
</reference>
<name>A0AAV2LA30_KNICA</name>
<keyword evidence="3" id="KW-1185">Reference proteome</keyword>
<organism evidence="2 3">
    <name type="scientific">Knipowitschia caucasica</name>
    <name type="common">Caucasian dwarf goby</name>
    <name type="synonym">Pomatoschistus caucasicus</name>
    <dbReference type="NCBI Taxonomy" id="637954"/>
    <lineage>
        <taxon>Eukaryota</taxon>
        <taxon>Metazoa</taxon>
        <taxon>Chordata</taxon>
        <taxon>Craniata</taxon>
        <taxon>Vertebrata</taxon>
        <taxon>Euteleostomi</taxon>
        <taxon>Actinopterygii</taxon>
        <taxon>Neopterygii</taxon>
        <taxon>Teleostei</taxon>
        <taxon>Neoteleostei</taxon>
        <taxon>Acanthomorphata</taxon>
        <taxon>Gobiaria</taxon>
        <taxon>Gobiiformes</taxon>
        <taxon>Gobioidei</taxon>
        <taxon>Gobiidae</taxon>
        <taxon>Gobiinae</taxon>
        <taxon>Knipowitschia</taxon>
    </lineage>
</organism>
<feature type="signal peptide" evidence="1">
    <location>
        <begin position="1"/>
        <end position="33"/>
    </location>
</feature>
<sequence length="116" mass="12681">MIISMAFMNTDSLASSFTLFVTVVAIIYSLAWAQSGVCASTPADPCIYLKGTPASYSYSQHLHTEDQSSNSSCPEECGALRRHPETPGVLFLRRKTFLNHEQLYGTLRCVSIVTAA</sequence>
<dbReference type="AlphaFoldDB" id="A0AAV2LA30"/>
<dbReference type="Proteomes" id="UP001497482">
    <property type="component" value="Chromosome 22"/>
</dbReference>
<gene>
    <name evidence="2" type="ORF">KC01_LOCUS26715</name>
</gene>
<feature type="chain" id="PRO_5043528095" description="Secreted protein" evidence="1">
    <location>
        <begin position="34"/>
        <end position="116"/>
    </location>
</feature>
<evidence type="ECO:0008006" key="4">
    <source>
        <dbReference type="Google" id="ProtNLM"/>
    </source>
</evidence>
<evidence type="ECO:0000313" key="2">
    <source>
        <dbReference type="EMBL" id="CAL1598311.1"/>
    </source>
</evidence>
<keyword evidence="1" id="KW-0732">Signal</keyword>
<evidence type="ECO:0000313" key="3">
    <source>
        <dbReference type="Proteomes" id="UP001497482"/>
    </source>
</evidence>